<organism evidence="1 2">
    <name type="scientific">Smallanthus sonchifolius</name>
    <dbReference type="NCBI Taxonomy" id="185202"/>
    <lineage>
        <taxon>Eukaryota</taxon>
        <taxon>Viridiplantae</taxon>
        <taxon>Streptophyta</taxon>
        <taxon>Embryophyta</taxon>
        <taxon>Tracheophyta</taxon>
        <taxon>Spermatophyta</taxon>
        <taxon>Magnoliopsida</taxon>
        <taxon>eudicotyledons</taxon>
        <taxon>Gunneridae</taxon>
        <taxon>Pentapetalae</taxon>
        <taxon>asterids</taxon>
        <taxon>campanulids</taxon>
        <taxon>Asterales</taxon>
        <taxon>Asteraceae</taxon>
        <taxon>Asteroideae</taxon>
        <taxon>Heliantheae alliance</taxon>
        <taxon>Millerieae</taxon>
        <taxon>Smallanthus</taxon>
    </lineage>
</organism>
<proteinExistence type="predicted"/>
<reference evidence="2" key="1">
    <citation type="journal article" date="2022" name="Mol. Ecol. Resour.">
        <title>The genomes of chicory, endive, great burdock and yacon provide insights into Asteraceae palaeo-polyploidization history and plant inulin production.</title>
        <authorList>
            <person name="Fan W."/>
            <person name="Wang S."/>
            <person name="Wang H."/>
            <person name="Wang A."/>
            <person name="Jiang F."/>
            <person name="Liu H."/>
            <person name="Zhao H."/>
            <person name="Xu D."/>
            <person name="Zhang Y."/>
        </authorList>
    </citation>
    <scope>NUCLEOTIDE SEQUENCE [LARGE SCALE GENOMIC DNA]</scope>
    <source>
        <strain evidence="2">cv. Yunnan</strain>
    </source>
</reference>
<reference evidence="1 2" key="2">
    <citation type="journal article" date="2022" name="Mol. Ecol. Resour.">
        <title>The genomes of chicory, endive, great burdock and yacon provide insights into Asteraceae paleo-polyploidization history and plant inulin production.</title>
        <authorList>
            <person name="Fan W."/>
            <person name="Wang S."/>
            <person name="Wang H."/>
            <person name="Wang A."/>
            <person name="Jiang F."/>
            <person name="Liu H."/>
            <person name="Zhao H."/>
            <person name="Xu D."/>
            <person name="Zhang Y."/>
        </authorList>
    </citation>
    <scope>NUCLEOTIDE SEQUENCE [LARGE SCALE GENOMIC DNA]</scope>
    <source>
        <strain evidence="2">cv. Yunnan</strain>
        <tissue evidence="1">Leaves</tissue>
    </source>
</reference>
<protein>
    <submittedName>
        <fullName evidence="1">Uncharacterized protein</fullName>
    </submittedName>
</protein>
<dbReference type="Proteomes" id="UP001056120">
    <property type="component" value="Linkage Group LG10"/>
</dbReference>
<keyword evidence="2" id="KW-1185">Reference proteome</keyword>
<accession>A0ACB9HYH1</accession>
<gene>
    <name evidence="1" type="ORF">L1987_28939</name>
</gene>
<sequence>MLARSFFHSDYQKIGIRDKTDMDDVLKGDDTSNGNVQIEFDVHGESVERLNVEKDVVECLQKALSRRGIDMNVAALVNDSVGTLAVGHFLDKDTVAAVVIGTGTNACYLKRSDVVIKCQGLLTTSGGMVSLVINMEWGNLPRTAYDIDLDAESQNPNDQGFEKMISGMFLGTRGLVCDVIKLPSQGQVSACGKLEAGALRNGSKVLVLPSRDVGTVRLLERDSLPCAIARAGDNVAVSLQGIDANCVLSGGVLCHPDFPVAVSDHLELKILVLDVQTPILIGSQSVVSYVKSEKKARTILEGLRGSSNSGGLRGNVAGRAPGGGSRCMEIGPLVVS</sequence>
<comment type="caution">
    <text evidence="1">The sequence shown here is derived from an EMBL/GenBank/DDBJ whole genome shotgun (WGS) entry which is preliminary data.</text>
</comment>
<name>A0ACB9HYH1_9ASTR</name>
<evidence type="ECO:0000313" key="1">
    <source>
        <dbReference type="EMBL" id="KAI3800842.1"/>
    </source>
</evidence>
<evidence type="ECO:0000313" key="2">
    <source>
        <dbReference type="Proteomes" id="UP001056120"/>
    </source>
</evidence>
<dbReference type="EMBL" id="CM042027">
    <property type="protein sequence ID" value="KAI3800842.1"/>
    <property type="molecule type" value="Genomic_DNA"/>
</dbReference>